<keyword evidence="2" id="KW-1185">Reference proteome</keyword>
<comment type="caution">
    <text evidence="1">The sequence shown here is derived from an EMBL/GenBank/DDBJ whole genome shotgun (WGS) entry which is preliminary data.</text>
</comment>
<dbReference type="Proteomes" id="UP001615411">
    <property type="component" value="Unassembled WGS sequence"/>
</dbReference>
<dbReference type="EMBL" id="JBIUGF010000049">
    <property type="protein sequence ID" value="MFJ1339645.1"/>
    <property type="molecule type" value="Genomic_DNA"/>
</dbReference>
<sequence length="127" mass="12653">MRTLLAAVLSVFALSSQAAPWPELKFVAEYPVEGMRGGNLSGLALCKGELWTVSDRDDDLIYRLNTKAPVWQAESVPVAAPPVPDSGLPWGIRSRGGGGGAGGGGGGGGFFFLGGPAPAQGGGGGGG</sequence>
<feature type="non-terminal residue" evidence="1">
    <location>
        <position position="127"/>
    </location>
</feature>
<name>A0ACC7LZ65_9PSED</name>
<evidence type="ECO:0000313" key="2">
    <source>
        <dbReference type="Proteomes" id="UP001615411"/>
    </source>
</evidence>
<gene>
    <name evidence="1" type="ORF">ACIKP7_16105</name>
</gene>
<evidence type="ECO:0000313" key="1">
    <source>
        <dbReference type="EMBL" id="MFJ1339645.1"/>
    </source>
</evidence>
<reference evidence="1" key="1">
    <citation type="submission" date="2024-10" db="EMBL/GenBank/DDBJ databases">
        <title>Aeromonas and Pseudomonas from the Cagarras Archipelago, Rio de Janeiro, Brazil.</title>
        <authorList>
            <person name="Canellas A.L.B."/>
            <person name="Laport M.S."/>
        </authorList>
    </citation>
    <scope>NUCLEOTIDE SEQUENCE</scope>
    <source>
        <strain evidence="1">ACP-7</strain>
    </source>
</reference>
<accession>A0ACC7LZ65</accession>
<protein>
    <submittedName>
        <fullName evidence="1">Uncharacterized protein</fullName>
    </submittedName>
</protein>
<organism evidence="1 2">
    <name type="scientific">Pseudomonas caricapapayae</name>
    <dbReference type="NCBI Taxonomy" id="46678"/>
    <lineage>
        <taxon>Bacteria</taxon>
        <taxon>Pseudomonadati</taxon>
        <taxon>Pseudomonadota</taxon>
        <taxon>Gammaproteobacteria</taxon>
        <taxon>Pseudomonadales</taxon>
        <taxon>Pseudomonadaceae</taxon>
        <taxon>Pseudomonas</taxon>
    </lineage>
</organism>
<proteinExistence type="predicted"/>